<name>A0A0F9JP12_9ZZZZ</name>
<dbReference type="InterPro" id="IPR006620">
    <property type="entry name" value="Pro_4_hyd_alph"/>
</dbReference>
<proteinExistence type="predicted"/>
<keyword evidence="2" id="KW-0223">Dioxygenase</keyword>
<dbReference type="GO" id="GO:0051213">
    <property type="term" value="F:dioxygenase activity"/>
    <property type="evidence" value="ECO:0007669"/>
    <property type="project" value="UniProtKB-KW"/>
</dbReference>
<dbReference type="GO" id="GO:0031418">
    <property type="term" value="F:L-ascorbic acid binding"/>
    <property type="evidence" value="ECO:0007669"/>
    <property type="project" value="InterPro"/>
</dbReference>
<evidence type="ECO:0000256" key="3">
    <source>
        <dbReference type="ARBA" id="ARBA00023002"/>
    </source>
</evidence>
<gene>
    <name evidence="5" type="ORF">LCGC14_1734330</name>
</gene>
<evidence type="ECO:0000256" key="1">
    <source>
        <dbReference type="ARBA" id="ARBA00001961"/>
    </source>
</evidence>
<evidence type="ECO:0000313" key="5">
    <source>
        <dbReference type="EMBL" id="KKM07396.1"/>
    </source>
</evidence>
<comment type="caution">
    <text evidence="5">The sequence shown here is derived from an EMBL/GenBank/DDBJ whole genome shotgun (WGS) entry which is preliminary data.</text>
</comment>
<protein>
    <recommendedName>
        <fullName evidence="4">Prolyl 4-hydroxylase alpha subunit domain-containing protein</fullName>
    </recommendedName>
</protein>
<dbReference type="EMBL" id="LAZR01015781">
    <property type="protein sequence ID" value="KKM07396.1"/>
    <property type="molecule type" value="Genomic_DNA"/>
</dbReference>
<dbReference type="GO" id="GO:0005506">
    <property type="term" value="F:iron ion binding"/>
    <property type="evidence" value="ECO:0007669"/>
    <property type="project" value="InterPro"/>
</dbReference>
<evidence type="ECO:0000259" key="4">
    <source>
        <dbReference type="SMART" id="SM00702"/>
    </source>
</evidence>
<organism evidence="5">
    <name type="scientific">marine sediment metagenome</name>
    <dbReference type="NCBI Taxonomy" id="412755"/>
    <lineage>
        <taxon>unclassified sequences</taxon>
        <taxon>metagenomes</taxon>
        <taxon>ecological metagenomes</taxon>
    </lineage>
</organism>
<dbReference type="Gene3D" id="2.60.120.620">
    <property type="entry name" value="q2cbj1_9rhob like domain"/>
    <property type="match status" value="1"/>
</dbReference>
<sequence length="207" mass="24005">MVPRSPFIVYQEFLSPLLCEEVIDEMDVTVPDTDAYGDPIPSVRHNNKAEKFIFERLQQILNSIQEYYKVEYRGTEKMLFEWYPQGSTGKLTCDSCDFVGKKWVRTRDRDITAILFLTEYNETPSFDDTYEVYGGKLEFPNHNFGFNPERGTLILFPGTPHFLNAVSPVQVGDLFQVRIHIATKTPFLYQPADYPGNFFSWFPNLIG</sequence>
<evidence type="ECO:0000256" key="2">
    <source>
        <dbReference type="ARBA" id="ARBA00022964"/>
    </source>
</evidence>
<accession>A0A0F9JP12</accession>
<dbReference type="GO" id="GO:0016705">
    <property type="term" value="F:oxidoreductase activity, acting on paired donors, with incorporation or reduction of molecular oxygen"/>
    <property type="evidence" value="ECO:0007669"/>
    <property type="project" value="InterPro"/>
</dbReference>
<keyword evidence="3" id="KW-0560">Oxidoreductase</keyword>
<dbReference type="AlphaFoldDB" id="A0A0F9JP12"/>
<feature type="domain" description="Prolyl 4-hydroxylase alpha subunit" evidence="4">
    <location>
        <begin position="5"/>
        <end position="182"/>
    </location>
</feature>
<reference evidence="5" key="1">
    <citation type="journal article" date="2015" name="Nature">
        <title>Complex archaea that bridge the gap between prokaryotes and eukaryotes.</title>
        <authorList>
            <person name="Spang A."/>
            <person name="Saw J.H."/>
            <person name="Jorgensen S.L."/>
            <person name="Zaremba-Niedzwiedzka K."/>
            <person name="Martijn J."/>
            <person name="Lind A.E."/>
            <person name="van Eijk R."/>
            <person name="Schleper C."/>
            <person name="Guy L."/>
            <person name="Ettema T.J."/>
        </authorList>
    </citation>
    <scope>NUCLEOTIDE SEQUENCE</scope>
</reference>
<comment type="cofactor">
    <cofactor evidence="1">
        <name>L-ascorbate</name>
        <dbReference type="ChEBI" id="CHEBI:38290"/>
    </cofactor>
</comment>
<dbReference type="SMART" id="SM00702">
    <property type="entry name" value="P4Hc"/>
    <property type="match status" value="1"/>
</dbReference>